<evidence type="ECO:0000256" key="1">
    <source>
        <dbReference type="SAM" id="SignalP"/>
    </source>
</evidence>
<name>A0A449B753_9BACT</name>
<feature type="chain" id="PRO_5019431006" evidence="1">
    <location>
        <begin position="29"/>
        <end position="374"/>
    </location>
</feature>
<dbReference type="EMBL" id="LR215039">
    <property type="protein sequence ID" value="VEU76416.1"/>
    <property type="molecule type" value="Genomic_DNA"/>
</dbReference>
<keyword evidence="3" id="KW-1185">Reference proteome</keyword>
<organism evidence="2 3">
    <name type="scientific">Mycoplasmopsis columboralis</name>
    <dbReference type="NCBI Taxonomy" id="171282"/>
    <lineage>
        <taxon>Bacteria</taxon>
        <taxon>Bacillati</taxon>
        <taxon>Mycoplasmatota</taxon>
        <taxon>Mycoplasmoidales</taxon>
        <taxon>Metamycoplasmataceae</taxon>
        <taxon>Mycoplasmopsis</taxon>
    </lineage>
</organism>
<dbReference type="OrthoDB" id="400668at2"/>
<protein>
    <submittedName>
        <fullName evidence="2">Uncharacterized protein</fullName>
    </submittedName>
</protein>
<sequence>MKTFNFKTKMFLALGATVVLGSAVVATAVTLSTTKKSDTKILLNNFSLNASDSAKSNLASSYATVNSTTNVQVSNNYWTDELIFKRLASDEELQTKDFILKDANGTFLNYFKDKYIIDFSSFANDLEGELYLKVSLREIASTTSSPKVVDHVFKVSGFKKVTFEENKKYLFINSARLNMEGLIPFKNVEELKQKYNSSSNEDKAQLINSFVEFDLSNSAIVNLELSSISFDQNKLKIAPALQLKVNAATQKKLYSTQIFTGEKEYINAKEFEVDLGKYFEIKNTWATQVTLSGATKDLSELTLADIKNSFNKSTLTFSSLKLNHIPDEFKARISESISETDNKYIFKYYVLNSNDLLEYVDEISIDKTALKQNS</sequence>
<dbReference type="AlphaFoldDB" id="A0A449B753"/>
<dbReference type="KEGG" id="mcou:NCTC10179_00597"/>
<evidence type="ECO:0000313" key="2">
    <source>
        <dbReference type="EMBL" id="VEU76416.1"/>
    </source>
</evidence>
<dbReference type="RefSeq" id="WP_036434735.1">
    <property type="nucleotide sequence ID" value="NZ_LR215039.1"/>
</dbReference>
<dbReference type="NCBIfam" id="NF045954">
    <property type="entry name" value="MAG1430_dom"/>
    <property type="match status" value="1"/>
</dbReference>
<accession>A0A449B753</accession>
<proteinExistence type="predicted"/>
<keyword evidence="1" id="KW-0732">Signal</keyword>
<dbReference type="Proteomes" id="UP000289497">
    <property type="component" value="Chromosome"/>
</dbReference>
<reference evidence="2 3" key="1">
    <citation type="submission" date="2019-01" db="EMBL/GenBank/DDBJ databases">
        <authorList>
            <consortium name="Pathogen Informatics"/>
        </authorList>
    </citation>
    <scope>NUCLEOTIDE SEQUENCE [LARGE SCALE GENOMIC DNA]</scope>
    <source>
        <strain evidence="2 3">NCTC10179</strain>
    </source>
</reference>
<evidence type="ECO:0000313" key="3">
    <source>
        <dbReference type="Proteomes" id="UP000289497"/>
    </source>
</evidence>
<feature type="signal peptide" evidence="1">
    <location>
        <begin position="1"/>
        <end position="28"/>
    </location>
</feature>
<gene>
    <name evidence="2" type="ORF">NCTC10179_00597</name>
</gene>